<sequence length="295" mass="34029">MKNLSEIENISFIYSSQKTGHCDIVNSVSISGDYIVSGSRDETVKLWSIKEKNLLFDYEIGGFVHSVKLYNEYILIGHDRGIKVIKILKEDSEIKVSEVLDIAKLSGIKSLDVDNDIIVGVSFSGDLFYFNFKSDRDIEEKEINFWFIKSLMLGDSGVGKTTIACNLEKYVMKLSSRRCEYISSTEAMRMFSFNVKDKENTYLYELWDFGGQPGYQISHKQSFNRSKVVFLVIDLSRKYIGANSIEYWMNSFLEHLEEMSDEVFLFVIGTKENNKKYFDDIMKDIEKILKDNGGK</sequence>
<dbReference type="PRINTS" id="PR00449">
    <property type="entry name" value="RASTRNSFRMNG"/>
</dbReference>
<evidence type="ECO:0000313" key="3">
    <source>
        <dbReference type="Proteomes" id="UP000003288"/>
    </source>
</evidence>
<dbReference type="SUPFAM" id="SSF50978">
    <property type="entry name" value="WD40 repeat-like"/>
    <property type="match status" value="1"/>
</dbReference>
<evidence type="ECO:0000313" key="2">
    <source>
        <dbReference type="EMBL" id="EDM22877.1"/>
    </source>
</evidence>
<accession>A0AAI9F0P3</accession>
<protein>
    <recommendedName>
        <fullName evidence="4">GTP-binding protein</fullName>
    </recommendedName>
</protein>
<comment type="caution">
    <text evidence="2">The sequence shown here is derived from an EMBL/GenBank/DDBJ whole genome shotgun (WGS) entry which is preliminary data.</text>
</comment>
<dbReference type="Pfam" id="PF08477">
    <property type="entry name" value="Roc"/>
    <property type="match status" value="1"/>
</dbReference>
<dbReference type="PROSITE" id="PS50294">
    <property type="entry name" value="WD_REPEATS_REGION"/>
    <property type="match status" value="1"/>
</dbReference>
<dbReference type="SUPFAM" id="SSF52540">
    <property type="entry name" value="P-loop containing nucleoside triphosphate hydrolases"/>
    <property type="match status" value="1"/>
</dbReference>
<evidence type="ECO:0008006" key="4">
    <source>
        <dbReference type="Google" id="ProtNLM"/>
    </source>
</evidence>
<dbReference type="SMART" id="SM00320">
    <property type="entry name" value="WD40"/>
    <property type="match status" value="1"/>
</dbReference>
<dbReference type="Gene3D" id="3.40.50.300">
    <property type="entry name" value="P-loop containing nucleotide triphosphate hydrolases"/>
    <property type="match status" value="1"/>
</dbReference>
<dbReference type="InterPro" id="IPR001680">
    <property type="entry name" value="WD40_rpt"/>
</dbReference>
<feature type="repeat" description="WD" evidence="1">
    <location>
        <begin position="18"/>
        <end position="57"/>
    </location>
</feature>
<dbReference type="EMBL" id="ABCJ01000020">
    <property type="protein sequence ID" value="EDM22877.1"/>
    <property type="molecule type" value="Genomic_DNA"/>
</dbReference>
<keyword evidence="1" id="KW-0853">WD repeat</keyword>
<gene>
    <name evidence="2" type="ORF">CMTB2_00254</name>
</gene>
<dbReference type="Pfam" id="PF00400">
    <property type="entry name" value="WD40"/>
    <property type="match status" value="1"/>
</dbReference>
<dbReference type="AlphaFoldDB" id="A0AAI9F0P3"/>
<name>A0AAI9F0P3_9BACT</name>
<feature type="non-terminal residue" evidence="2">
    <location>
        <position position="295"/>
    </location>
</feature>
<dbReference type="Proteomes" id="UP000003288">
    <property type="component" value="Unassembled WGS sequence"/>
</dbReference>
<dbReference type="InterPro" id="IPR015943">
    <property type="entry name" value="WD40/YVTN_repeat-like_dom_sf"/>
</dbReference>
<organism evidence="2 3">
    <name type="scientific">Caminibacter mediatlanticus TB-2</name>
    <dbReference type="NCBI Taxonomy" id="391592"/>
    <lineage>
        <taxon>Bacteria</taxon>
        <taxon>Pseudomonadati</taxon>
        <taxon>Campylobacterota</taxon>
        <taxon>Epsilonproteobacteria</taxon>
        <taxon>Nautiliales</taxon>
        <taxon>Nautiliaceae</taxon>
        <taxon>Caminibacter</taxon>
    </lineage>
</organism>
<dbReference type="InterPro" id="IPR027417">
    <property type="entry name" value="P-loop_NTPase"/>
</dbReference>
<evidence type="ECO:0000256" key="1">
    <source>
        <dbReference type="PROSITE-ProRule" id="PRU00221"/>
    </source>
</evidence>
<reference evidence="2 3" key="1">
    <citation type="journal article" date="2011" name="Stand. Genomic Sci.">
        <title>Draft genome sequence of Caminibacter mediatlanticus strain TB-2, an epsilonproteobacterium isolated from a deep-sea hydrothermal vent.</title>
        <authorList>
            <person name="Giovannelli D."/>
            <person name="Ferriera S."/>
            <person name="Johnson J."/>
            <person name="Kravitz S."/>
            <person name="Perez-Rodriguez I."/>
            <person name="Ricci J."/>
            <person name="O'Brien C."/>
            <person name="Voordeckers J.W."/>
            <person name="Bini E."/>
            <person name="Vetriani C."/>
        </authorList>
    </citation>
    <scope>NUCLEOTIDE SEQUENCE [LARGE SCALE GENOMIC DNA]</scope>
    <source>
        <strain evidence="2 3">TB-2</strain>
    </source>
</reference>
<proteinExistence type="predicted"/>
<dbReference type="PROSITE" id="PS50082">
    <property type="entry name" value="WD_REPEATS_2"/>
    <property type="match status" value="1"/>
</dbReference>
<dbReference type="InterPro" id="IPR036322">
    <property type="entry name" value="WD40_repeat_dom_sf"/>
</dbReference>
<dbReference type="Gene3D" id="2.130.10.10">
    <property type="entry name" value="YVTN repeat-like/Quinoprotein amine dehydrogenase"/>
    <property type="match status" value="1"/>
</dbReference>